<evidence type="ECO:0000256" key="3">
    <source>
        <dbReference type="ARBA" id="ARBA00022692"/>
    </source>
</evidence>
<feature type="transmembrane region" description="Helical" evidence="6">
    <location>
        <begin position="205"/>
        <end position="226"/>
    </location>
</feature>
<keyword evidence="4 6" id="KW-1133">Transmembrane helix</keyword>
<comment type="subcellular location">
    <subcellularLocation>
        <location evidence="1">Membrane</location>
        <topology evidence="1">Multi-pass membrane protein</topology>
    </subcellularLocation>
</comment>
<comment type="similarity">
    <text evidence="2 6">Belongs to the peroxisomal membrane protein PXMP2/4 family.</text>
</comment>
<name>A0A7S2ZAF7_9RHOD</name>
<feature type="compositionally biased region" description="Basic and acidic residues" evidence="7">
    <location>
        <begin position="264"/>
        <end position="274"/>
    </location>
</feature>
<feature type="transmembrane region" description="Helical" evidence="6">
    <location>
        <begin position="18"/>
        <end position="39"/>
    </location>
</feature>
<dbReference type="EMBL" id="HBHW01002398">
    <property type="protein sequence ID" value="CAE0033990.1"/>
    <property type="molecule type" value="Transcribed_RNA"/>
</dbReference>
<feature type="region of interest" description="Disordered" evidence="7">
    <location>
        <begin position="233"/>
        <end position="293"/>
    </location>
</feature>
<gene>
    <name evidence="8" type="ORF">RMAR00112_LOCUS1932</name>
</gene>
<proteinExistence type="inferred from homology"/>
<evidence type="ECO:0000256" key="2">
    <source>
        <dbReference type="ARBA" id="ARBA00006824"/>
    </source>
</evidence>
<evidence type="ECO:0000256" key="6">
    <source>
        <dbReference type="RuleBase" id="RU363053"/>
    </source>
</evidence>
<accession>A0A7S2ZAF7</accession>
<evidence type="ECO:0008006" key="9">
    <source>
        <dbReference type="Google" id="ProtNLM"/>
    </source>
</evidence>
<protein>
    <recommendedName>
        <fullName evidence="9">Peroxisomal membrane protein MPV17</fullName>
    </recommendedName>
</protein>
<evidence type="ECO:0000256" key="7">
    <source>
        <dbReference type="SAM" id="MobiDB-lite"/>
    </source>
</evidence>
<feature type="compositionally biased region" description="Basic and acidic residues" evidence="7">
    <location>
        <begin position="282"/>
        <end position="293"/>
    </location>
</feature>
<dbReference type="GO" id="GO:0005737">
    <property type="term" value="C:cytoplasm"/>
    <property type="evidence" value="ECO:0007669"/>
    <property type="project" value="TreeGrafter"/>
</dbReference>
<keyword evidence="5 6" id="KW-0472">Membrane</keyword>
<sequence length="293" mass="32661">MLRFCCGISRASTLSVCFYLLLVICLATTGSLLMTPLILGPEVEDLKLQPLDIPGSLTSAFRKYISVLHSHPLRTKILTATVLYSLSDCIAQAIEGAEMLSYKRTIRFCLFGGPFWTPFLHFWYNFIEEVIPQKGLKSIAVAVFVDQGFSTPLYVVVYFTADSLMKFQGLKSTTTRIRSGFRKIVLTTWAFWVPAQLINFGLVPLHLRILAVNLMAIIWNVIFSMITNSVQPTKADSLPTTATSSSAAKSKTHKQLPKAVPKKQGKDAERRDIEEGSNVHMEATRAVKQDHGE</sequence>
<keyword evidence="3 6" id="KW-0812">Transmembrane</keyword>
<dbReference type="AlphaFoldDB" id="A0A7S2ZAF7"/>
<feature type="compositionally biased region" description="Basic residues" evidence="7">
    <location>
        <begin position="250"/>
        <end position="263"/>
    </location>
</feature>
<evidence type="ECO:0000313" key="8">
    <source>
        <dbReference type="EMBL" id="CAE0033990.1"/>
    </source>
</evidence>
<dbReference type="InterPro" id="IPR007248">
    <property type="entry name" value="Mpv17_PMP22"/>
</dbReference>
<feature type="compositionally biased region" description="Low complexity" evidence="7">
    <location>
        <begin position="240"/>
        <end position="249"/>
    </location>
</feature>
<dbReference type="PANTHER" id="PTHR11266:SF17">
    <property type="entry name" value="PROTEIN MPV17"/>
    <property type="match status" value="1"/>
</dbReference>
<evidence type="ECO:0000256" key="4">
    <source>
        <dbReference type="ARBA" id="ARBA00022989"/>
    </source>
</evidence>
<evidence type="ECO:0000256" key="1">
    <source>
        <dbReference type="ARBA" id="ARBA00004141"/>
    </source>
</evidence>
<dbReference type="GO" id="GO:0016020">
    <property type="term" value="C:membrane"/>
    <property type="evidence" value="ECO:0007669"/>
    <property type="project" value="UniProtKB-SubCell"/>
</dbReference>
<dbReference type="Pfam" id="PF04117">
    <property type="entry name" value="Mpv17_PMP22"/>
    <property type="match status" value="1"/>
</dbReference>
<feature type="transmembrane region" description="Helical" evidence="6">
    <location>
        <begin position="108"/>
        <end position="127"/>
    </location>
</feature>
<feature type="transmembrane region" description="Helical" evidence="6">
    <location>
        <begin position="139"/>
        <end position="159"/>
    </location>
</feature>
<dbReference type="PANTHER" id="PTHR11266">
    <property type="entry name" value="PEROXISOMAL MEMBRANE PROTEIN 2, PXMP2 MPV17"/>
    <property type="match status" value="1"/>
</dbReference>
<evidence type="ECO:0000256" key="5">
    <source>
        <dbReference type="ARBA" id="ARBA00023136"/>
    </source>
</evidence>
<reference evidence="8" key="1">
    <citation type="submission" date="2021-01" db="EMBL/GenBank/DDBJ databases">
        <authorList>
            <person name="Corre E."/>
            <person name="Pelletier E."/>
            <person name="Niang G."/>
            <person name="Scheremetjew M."/>
            <person name="Finn R."/>
            <person name="Kale V."/>
            <person name="Holt S."/>
            <person name="Cochrane G."/>
            <person name="Meng A."/>
            <person name="Brown T."/>
            <person name="Cohen L."/>
        </authorList>
    </citation>
    <scope>NUCLEOTIDE SEQUENCE</scope>
    <source>
        <strain evidence="8">CCMP 769</strain>
    </source>
</reference>
<organism evidence="8">
    <name type="scientific">Rhodosorus marinus</name>
    <dbReference type="NCBI Taxonomy" id="101924"/>
    <lineage>
        <taxon>Eukaryota</taxon>
        <taxon>Rhodophyta</taxon>
        <taxon>Stylonematophyceae</taxon>
        <taxon>Stylonematales</taxon>
        <taxon>Stylonemataceae</taxon>
        <taxon>Rhodosorus</taxon>
    </lineage>
</organism>